<dbReference type="Pfam" id="PF00440">
    <property type="entry name" value="TetR_N"/>
    <property type="match status" value="1"/>
</dbReference>
<evidence type="ECO:0000313" key="8">
    <source>
        <dbReference type="Proteomes" id="UP001501578"/>
    </source>
</evidence>
<name>A0ABP4A613_9ACTN</name>
<dbReference type="InterPro" id="IPR009057">
    <property type="entry name" value="Homeodomain-like_sf"/>
</dbReference>
<feature type="compositionally biased region" description="Basic and acidic residues" evidence="5">
    <location>
        <begin position="205"/>
        <end position="217"/>
    </location>
</feature>
<gene>
    <name evidence="7" type="ORF">GCM10009560_36340</name>
</gene>
<dbReference type="RefSeq" id="WP_343951060.1">
    <property type="nucleotide sequence ID" value="NZ_BAAAHQ010000017.1"/>
</dbReference>
<keyword evidence="1" id="KW-0805">Transcription regulation</keyword>
<comment type="caution">
    <text evidence="7">The sequence shown here is derived from an EMBL/GenBank/DDBJ whole genome shotgun (WGS) entry which is preliminary data.</text>
</comment>
<sequence length="230" mass="25130">MSGLRERKKVRTRHALIEAALRLFTEKGYEQTTLAEIAAEADISPRTFFSYFDSKEDVLFFDAEARLRRAQAVLAGRRPGEPVADLLSRMVSDSMEFTIEDNDLHLSLDTQRTRLVLAAPALQARAMQVMLDSQTQLAWTLHEVFAGELSPEQAAAAVGAVVGAIKVAAMMVLLKGEPNARIEDAVKIGTTVALEGVRRLTPPRDSGDGRTGPESRRPRPCAPMPPPPAV</sequence>
<keyword evidence="8" id="KW-1185">Reference proteome</keyword>
<feature type="region of interest" description="Disordered" evidence="5">
    <location>
        <begin position="197"/>
        <end position="230"/>
    </location>
</feature>
<dbReference type="PRINTS" id="PR00455">
    <property type="entry name" value="HTHTETR"/>
</dbReference>
<feature type="domain" description="HTH tetR-type" evidence="6">
    <location>
        <begin position="10"/>
        <end position="70"/>
    </location>
</feature>
<dbReference type="EMBL" id="BAAAHQ010000017">
    <property type="protein sequence ID" value="GAA0931324.1"/>
    <property type="molecule type" value="Genomic_DNA"/>
</dbReference>
<evidence type="ECO:0000259" key="6">
    <source>
        <dbReference type="PROSITE" id="PS50977"/>
    </source>
</evidence>
<evidence type="ECO:0000256" key="2">
    <source>
        <dbReference type="ARBA" id="ARBA00023125"/>
    </source>
</evidence>
<feature type="compositionally biased region" description="Pro residues" evidence="5">
    <location>
        <begin position="220"/>
        <end position="230"/>
    </location>
</feature>
<keyword evidence="2 4" id="KW-0238">DNA-binding</keyword>
<dbReference type="PROSITE" id="PS01081">
    <property type="entry name" value="HTH_TETR_1"/>
    <property type="match status" value="1"/>
</dbReference>
<organism evidence="7 8">
    <name type="scientific">Nonomuraea longicatena</name>
    <dbReference type="NCBI Taxonomy" id="83682"/>
    <lineage>
        <taxon>Bacteria</taxon>
        <taxon>Bacillati</taxon>
        <taxon>Actinomycetota</taxon>
        <taxon>Actinomycetes</taxon>
        <taxon>Streptosporangiales</taxon>
        <taxon>Streptosporangiaceae</taxon>
        <taxon>Nonomuraea</taxon>
    </lineage>
</organism>
<dbReference type="PROSITE" id="PS50977">
    <property type="entry name" value="HTH_TETR_2"/>
    <property type="match status" value="1"/>
</dbReference>
<proteinExistence type="predicted"/>
<dbReference type="InterPro" id="IPR050109">
    <property type="entry name" value="HTH-type_TetR-like_transc_reg"/>
</dbReference>
<dbReference type="PANTHER" id="PTHR30055:SF234">
    <property type="entry name" value="HTH-TYPE TRANSCRIPTIONAL REGULATOR BETI"/>
    <property type="match status" value="1"/>
</dbReference>
<evidence type="ECO:0000313" key="7">
    <source>
        <dbReference type="EMBL" id="GAA0931324.1"/>
    </source>
</evidence>
<dbReference type="SUPFAM" id="SSF46689">
    <property type="entry name" value="Homeodomain-like"/>
    <property type="match status" value="1"/>
</dbReference>
<dbReference type="Proteomes" id="UP001501578">
    <property type="component" value="Unassembled WGS sequence"/>
</dbReference>
<evidence type="ECO:0000256" key="3">
    <source>
        <dbReference type="ARBA" id="ARBA00023163"/>
    </source>
</evidence>
<evidence type="ECO:0000256" key="4">
    <source>
        <dbReference type="PROSITE-ProRule" id="PRU00335"/>
    </source>
</evidence>
<protein>
    <recommendedName>
        <fullName evidence="6">HTH tetR-type domain-containing protein</fullName>
    </recommendedName>
</protein>
<dbReference type="InterPro" id="IPR001647">
    <property type="entry name" value="HTH_TetR"/>
</dbReference>
<dbReference type="Gene3D" id="1.10.357.10">
    <property type="entry name" value="Tetracycline Repressor, domain 2"/>
    <property type="match status" value="1"/>
</dbReference>
<accession>A0ABP4A613</accession>
<evidence type="ECO:0000256" key="5">
    <source>
        <dbReference type="SAM" id="MobiDB-lite"/>
    </source>
</evidence>
<dbReference type="PANTHER" id="PTHR30055">
    <property type="entry name" value="HTH-TYPE TRANSCRIPTIONAL REGULATOR RUTR"/>
    <property type="match status" value="1"/>
</dbReference>
<reference evidence="8" key="1">
    <citation type="journal article" date="2019" name="Int. J. Syst. Evol. Microbiol.">
        <title>The Global Catalogue of Microorganisms (GCM) 10K type strain sequencing project: providing services to taxonomists for standard genome sequencing and annotation.</title>
        <authorList>
            <consortium name="The Broad Institute Genomics Platform"/>
            <consortium name="The Broad Institute Genome Sequencing Center for Infectious Disease"/>
            <person name="Wu L."/>
            <person name="Ma J."/>
        </authorList>
    </citation>
    <scope>NUCLEOTIDE SEQUENCE [LARGE SCALE GENOMIC DNA]</scope>
    <source>
        <strain evidence="8">JCM 11136</strain>
    </source>
</reference>
<dbReference type="InterPro" id="IPR023772">
    <property type="entry name" value="DNA-bd_HTH_TetR-type_CS"/>
</dbReference>
<dbReference type="Gene3D" id="1.10.10.60">
    <property type="entry name" value="Homeodomain-like"/>
    <property type="match status" value="1"/>
</dbReference>
<evidence type="ECO:0000256" key="1">
    <source>
        <dbReference type="ARBA" id="ARBA00023015"/>
    </source>
</evidence>
<keyword evidence="3" id="KW-0804">Transcription</keyword>
<feature type="DNA-binding region" description="H-T-H motif" evidence="4">
    <location>
        <begin position="33"/>
        <end position="52"/>
    </location>
</feature>